<dbReference type="Proteomes" id="UP000287969">
    <property type="component" value="Chromosome"/>
</dbReference>
<name>A0A410Q8W7_9FIRM</name>
<keyword evidence="2" id="KW-1185">Reference proteome</keyword>
<accession>A0A410Q8W7</accession>
<dbReference type="KEGG" id="spoa:EQM13_01885"/>
<gene>
    <name evidence="1" type="ORF">EQM13_01885</name>
</gene>
<sequence length="313" mass="33926">MILKQVIEIFELLDKPSANGGEVAKYIENYGNDNLKVNVETVKGKQGSTDFIKILIKGKNGKSNNGSAKTLGIIGRLGGLGARPEMNGFVSDGDGALTALSAALKLVDMNTKGDILEGDVIVATHICPDAPTLKHYPVYFMDSPVDMDTMNRLEVSDEMDAILAIDTTKGNEILNYRGFSISPTVKDGYILKVSNDIINIMKRVTGKPPVVFPLSQQDVTPYGNELYHLNSILQPSTTTSSPVVGVAITTETSVAGCATGSTQVTDVETAGRFAIEIAKEYGQGKCSFYDEKEFELLIKLYGENRRFQRKGNI</sequence>
<reference evidence="2" key="1">
    <citation type="submission" date="2019-01" db="EMBL/GenBank/DDBJ databases">
        <title>Draft genomes of a novel of Sporanaerobacter strains.</title>
        <authorList>
            <person name="Ma S."/>
        </authorList>
    </citation>
    <scope>NUCLEOTIDE SEQUENCE [LARGE SCALE GENOMIC DNA]</scope>
    <source>
        <strain evidence="2">NJN-17</strain>
    </source>
</reference>
<dbReference type="OrthoDB" id="9782903at2"/>
<dbReference type="AlphaFoldDB" id="A0A410Q8W7"/>
<protein>
    <submittedName>
        <fullName evidence="1">DUF1177 domain-containing protein</fullName>
    </submittedName>
</protein>
<dbReference type="Pfam" id="PF06675">
    <property type="entry name" value="DUF1177"/>
    <property type="match status" value="1"/>
</dbReference>
<evidence type="ECO:0000313" key="1">
    <source>
        <dbReference type="EMBL" id="QAT60409.1"/>
    </source>
</evidence>
<dbReference type="RefSeq" id="WP_071139863.1">
    <property type="nucleotide sequence ID" value="NZ_CP035282.1"/>
</dbReference>
<dbReference type="EMBL" id="CP035282">
    <property type="protein sequence ID" value="QAT60409.1"/>
    <property type="molecule type" value="Genomic_DNA"/>
</dbReference>
<dbReference type="InterPro" id="IPR009561">
    <property type="entry name" value="DUF1177"/>
</dbReference>
<proteinExistence type="predicted"/>
<organism evidence="1 2">
    <name type="scientific">Acidilutibacter cellobiosedens</name>
    <dbReference type="NCBI Taxonomy" id="2507161"/>
    <lineage>
        <taxon>Bacteria</taxon>
        <taxon>Bacillati</taxon>
        <taxon>Bacillota</taxon>
        <taxon>Tissierellia</taxon>
        <taxon>Tissierellales</taxon>
        <taxon>Acidilutibacteraceae</taxon>
        <taxon>Acidilutibacter</taxon>
    </lineage>
</organism>
<evidence type="ECO:0000313" key="2">
    <source>
        <dbReference type="Proteomes" id="UP000287969"/>
    </source>
</evidence>